<organism evidence="1 2">
    <name type="scientific">Colletotrichum plurivorum</name>
    <dbReference type="NCBI Taxonomy" id="2175906"/>
    <lineage>
        <taxon>Eukaryota</taxon>
        <taxon>Fungi</taxon>
        <taxon>Dikarya</taxon>
        <taxon>Ascomycota</taxon>
        <taxon>Pezizomycotina</taxon>
        <taxon>Sordariomycetes</taxon>
        <taxon>Hypocreomycetidae</taxon>
        <taxon>Glomerellales</taxon>
        <taxon>Glomerellaceae</taxon>
        <taxon>Colletotrichum</taxon>
        <taxon>Colletotrichum orchidearum species complex</taxon>
    </lineage>
</organism>
<dbReference type="AlphaFoldDB" id="A0A8H6KUU4"/>
<gene>
    <name evidence="1" type="ORF">CPLU01_02672</name>
</gene>
<sequence length="118" mass="13246">MEQPYYPLSGLRSFSRLRSGEGYSFSAASHSRGRSCFRPPASQCSCQSLPGSDVSKSAFGRRLRTPPTRHHFYFAFLYLNVLAAYLRRKWKIPAKDRNGHASGYVPTTPHPLPGITLL</sequence>
<dbReference type="Proteomes" id="UP000654918">
    <property type="component" value="Unassembled WGS sequence"/>
</dbReference>
<comment type="caution">
    <text evidence="1">The sequence shown here is derived from an EMBL/GenBank/DDBJ whole genome shotgun (WGS) entry which is preliminary data.</text>
</comment>
<protein>
    <submittedName>
        <fullName evidence="1">Uncharacterized protein</fullName>
    </submittedName>
</protein>
<keyword evidence="2" id="KW-1185">Reference proteome</keyword>
<dbReference type="EMBL" id="WIGO01000021">
    <property type="protein sequence ID" value="KAF6838064.1"/>
    <property type="molecule type" value="Genomic_DNA"/>
</dbReference>
<evidence type="ECO:0000313" key="2">
    <source>
        <dbReference type="Proteomes" id="UP000654918"/>
    </source>
</evidence>
<proteinExistence type="predicted"/>
<name>A0A8H6KUU4_9PEZI</name>
<reference evidence="1" key="1">
    <citation type="journal article" date="2020" name="Phytopathology">
        <title>Genome Sequence Resources of Colletotrichum truncatum, C. plurivorum, C. musicola, and C. sojae: Four Species Pathogenic to Soybean (Glycine max).</title>
        <authorList>
            <person name="Rogerio F."/>
            <person name="Boufleur T.R."/>
            <person name="Ciampi-Guillardi M."/>
            <person name="Sukno S.A."/>
            <person name="Thon M.R."/>
            <person name="Massola Junior N.S."/>
            <person name="Baroncelli R."/>
        </authorList>
    </citation>
    <scope>NUCLEOTIDE SEQUENCE</scope>
    <source>
        <strain evidence="1">LFN00145</strain>
    </source>
</reference>
<accession>A0A8H6KUU4</accession>
<evidence type="ECO:0000313" key="1">
    <source>
        <dbReference type="EMBL" id="KAF6838064.1"/>
    </source>
</evidence>